<reference evidence="3 4" key="1">
    <citation type="submission" date="2024-03" db="EMBL/GenBank/DDBJ databases">
        <title>Human intestinal bacterial collection.</title>
        <authorList>
            <person name="Pauvert C."/>
            <person name="Hitch T.C.A."/>
            <person name="Clavel T."/>
        </authorList>
    </citation>
    <scope>NUCLEOTIDE SEQUENCE [LARGE SCALE GENOMIC DNA]</scope>
    <source>
        <strain evidence="3 4">CLA-AA-H132</strain>
    </source>
</reference>
<evidence type="ECO:0000313" key="4">
    <source>
        <dbReference type="Proteomes" id="UP001438008"/>
    </source>
</evidence>
<dbReference type="Pfam" id="PF03432">
    <property type="entry name" value="Relaxase"/>
    <property type="match status" value="1"/>
</dbReference>
<accession>A0ABV1FFZ7</accession>
<name>A0ABV1FFZ7_9FIRM</name>
<dbReference type="EMBL" id="JBBMFE010000001">
    <property type="protein sequence ID" value="MEQ2471212.1"/>
    <property type="molecule type" value="Genomic_DNA"/>
</dbReference>
<sequence length="488" mass="57573">MKDCGKSYHGKHLRAALAYITVPEKTQQGRLVAGINCVPEFAFEQMKDTKRKYGKLDKRQGYHLVLSFKENEVTPDTAMELTSRFVKEYLGSEYEAVYAVHDNTRHIHAHIVFNSVSFLTGKKYRYEKGDWAREIQPITNRLCQEYGLSTIEIEDDKLNQDVEYRETRKEQAIQHVWNSAIRRDLDACIILSATYEEFQRELTERGYECKEGKYLAIRPPGMKRFRRTQRLGEDYTIERIQERIETETLRSVARAGQGHAPRIVGGSVRRHRRPKLTGLQKRYFARLYRIGKLKKRPYSQVWRYWEDIRKMKKLQNQYLFLAREDITTVPELQNAVQALTARQKEAAREKSRLGKQKHRFQELFELAAKMEELEAAFHSYERGDSFFTEEHQEYEACQKALAEKGYTYEEICAVRERITREYAEATSRERQLYRELKTGKGLLKEMETEDKTQRQTKGEIDGTERREEQEAQRQGDRGVSAENEKITL</sequence>
<evidence type="ECO:0000313" key="3">
    <source>
        <dbReference type="EMBL" id="MEQ2471212.1"/>
    </source>
</evidence>
<dbReference type="RefSeq" id="WP_349163584.1">
    <property type="nucleotide sequence ID" value="NZ_JBBMFE010000001.1"/>
</dbReference>
<organism evidence="3 4">
    <name type="scientific">Laedolimicola intestinihominis</name>
    <dbReference type="NCBI Taxonomy" id="3133166"/>
    <lineage>
        <taxon>Bacteria</taxon>
        <taxon>Bacillati</taxon>
        <taxon>Bacillota</taxon>
        <taxon>Clostridia</taxon>
        <taxon>Lachnospirales</taxon>
        <taxon>Lachnospiraceae</taxon>
        <taxon>Laedolimicola</taxon>
    </lineage>
</organism>
<proteinExistence type="predicted"/>
<feature type="region of interest" description="Disordered" evidence="1">
    <location>
        <begin position="443"/>
        <end position="488"/>
    </location>
</feature>
<feature type="domain" description="MobA/VirD2-like nuclease" evidence="2">
    <location>
        <begin position="19"/>
        <end position="148"/>
    </location>
</feature>
<evidence type="ECO:0000256" key="1">
    <source>
        <dbReference type="SAM" id="MobiDB-lite"/>
    </source>
</evidence>
<protein>
    <submittedName>
        <fullName evidence="3">Relaxase/mobilization nuclease domain-containing protein</fullName>
    </submittedName>
</protein>
<gene>
    <name evidence="3" type="ORF">WMO29_01675</name>
</gene>
<keyword evidence="4" id="KW-1185">Reference proteome</keyword>
<evidence type="ECO:0000259" key="2">
    <source>
        <dbReference type="Pfam" id="PF03432"/>
    </source>
</evidence>
<comment type="caution">
    <text evidence="3">The sequence shown here is derived from an EMBL/GenBank/DDBJ whole genome shotgun (WGS) entry which is preliminary data.</text>
</comment>
<dbReference type="Gene3D" id="3.30.930.30">
    <property type="match status" value="1"/>
</dbReference>
<dbReference type="InterPro" id="IPR005094">
    <property type="entry name" value="Endonuclease_MobA/VirD2"/>
</dbReference>
<dbReference type="Proteomes" id="UP001438008">
    <property type="component" value="Unassembled WGS sequence"/>
</dbReference>
<feature type="compositionally biased region" description="Basic and acidic residues" evidence="1">
    <location>
        <begin position="443"/>
        <end position="476"/>
    </location>
</feature>